<evidence type="ECO:0000256" key="6">
    <source>
        <dbReference type="ARBA" id="ARBA00022490"/>
    </source>
</evidence>
<dbReference type="OrthoDB" id="9809429at2"/>
<evidence type="ECO:0000256" key="1">
    <source>
        <dbReference type="ARBA" id="ARBA00000148"/>
    </source>
</evidence>
<feature type="binding site" evidence="9">
    <location>
        <begin position="235"/>
        <end position="236"/>
    </location>
    <ligand>
        <name>substrate</name>
    </ligand>
</feature>
<dbReference type="InterPro" id="IPR000652">
    <property type="entry name" value="Triosephosphate_isomerase"/>
</dbReference>
<organism evidence="11 12">
    <name type="scientific">Xaviernesmea rhizosphaerae</name>
    <dbReference type="NCBI Taxonomy" id="1672749"/>
    <lineage>
        <taxon>Bacteria</taxon>
        <taxon>Pseudomonadati</taxon>
        <taxon>Pseudomonadota</taxon>
        <taxon>Alphaproteobacteria</taxon>
        <taxon>Hyphomicrobiales</taxon>
        <taxon>Rhizobiaceae</taxon>
        <taxon>Rhizobium/Agrobacterium group</taxon>
        <taxon>Xaviernesmea</taxon>
    </lineage>
</organism>
<comment type="pathway">
    <text evidence="3">Carbohydrate metabolism; erythritol degradation.</text>
</comment>
<evidence type="ECO:0000256" key="10">
    <source>
        <dbReference type="RuleBase" id="RU363013"/>
    </source>
</evidence>
<name>A0A1Q9AJ81_9HYPH</name>
<dbReference type="FunFam" id="3.20.20.70:FF:000016">
    <property type="entry name" value="Triosephosphate isomerase"/>
    <property type="match status" value="1"/>
</dbReference>
<dbReference type="EC" id="5.3.1.1" evidence="9 10"/>
<evidence type="ECO:0000313" key="12">
    <source>
        <dbReference type="Proteomes" id="UP000186143"/>
    </source>
</evidence>
<feature type="binding site" evidence="9">
    <location>
        <position position="175"/>
    </location>
    <ligand>
        <name>substrate</name>
    </ligand>
</feature>
<comment type="similarity">
    <text evidence="4 9 10">Belongs to the triosephosphate isomerase family.</text>
</comment>
<keyword evidence="5 9" id="KW-0312">Gluconeogenesis</keyword>
<dbReference type="InterPro" id="IPR013785">
    <property type="entry name" value="Aldolase_TIM"/>
</dbReference>
<accession>A0A1Q9AJ81</accession>
<dbReference type="GO" id="GO:0005829">
    <property type="term" value="C:cytosol"/>
    <property type="evidence" value="ECO:0007669"/>
    <property type="project" value="TreeGrafter"/>
</dbReference>
<keyword evidence="8 9" id="KW-0413">Isomerase</keyword>
<dbReference type="AlphaFoldDB" id="A0A1Q9AJ81"/>
<proteinExistence type="inferred from homology"/>
<dbReference type="Gene3D" id="3.20.20.70">
    <property type="entry name" value="Aldolase class I"/>
    <property type="match status" value="1"/>
</dbReference>
<dbReference type="PANTHER" id="PTHR21139:SF42">
    <property type="entry name" value="TRIOSEPHOSPHATE ISOMERASE"/>
    <property type="match status" value="1"/>
</dbReference>
<evidence type="ECO:0000313" key="11">
    <source>
        <dbReference type="EMBL" id="OLP55330.1"/>
    </source>
</evidence>
<dbReference type="UniPathway" id="UPA01066"/>
<dbReference type="PROSITE" id="PS51440">
    <property type="entry name" value="TIM_2"/>
    <property type="match status" value="1"/>
</dbReference>
<dbReference type="GO" id="GO:0006094">
    <property type="term" value="P:gluconeogenesis"/>
    <property type="evidence" value="ECO:0007669"/>
    <property type="project" value="UniProtKB-UniRule"/>
</dbReference>
<evidence type="ECO:0000256" key="8">
    <source>
        <dbReference type="ARBA" id="ARBA00023235"/>
    </source>
</evidence>
<protein>
    <recommendedName>
        <fullName evidence="9 10">Triosephosphate isomerase</fullName>
        <shortName evidence="9">TIM</shortName>
        <shortName evidence="9">TPI</shortName>
        <ecNumber evidence="9 10">5.3.1.1</ecNumber>
    </recommendedName>
    <alternativeName>
        <fullName evidence="9">Triose-phosphate isomerase</fullName>
    </alternativeName>
</protein>
<comment type="catalytic activity">
    <reaction evidence="1">
        <text>L-erythrulose 1-phosphate = D-erythrulose 4-phosphate</text>
        <dbReference type="Rhea" id="RHEA:49588"/>
        <dbReference type="ChEBI" id="CHEBI:58002"/>
        <dbReference type="ChEBI" id="CHEBI:90796"/>
        <dbReference type="EC" id="5.3.1.33"/>
    </reaction>
</comment>
<comment type="pathway">
    <text evidence="9 10">Carbohydrate biosynthesis; gluconeogenesis.</text>
</comment>
<dbReference type="CDD" id="cd00311">
    <property type="entry name" value="TIM"/>
    <property type="match status" value="1"/>
</dbReference>
<comment type="caution">
    <text evidence="11">The sequence shown here is derived from an EMBL/GenBank/DDBJ whole genome shotgun (WGS) entry which is preliminary data.</text>
</comment>
<evidence type="ECO:0000256" key="3">
    <source>
        <dbReference type="ARBA" id="ARBA00004939"/>
    </source>
</evidence>
<evidence type="ECO:0000256" key="2">
    <source>
        <dbReference type="ARBA" id="ARBA00004680"/>
    </source>
</evidence>
<dbReference type="InterPro" id="IPR020861">
    <property type="entry name" value="Triosephosphate_isomerase_AS"/>
</dbReference>
<dbReference type="GO" id="GO:0004807">
    <property type="term" value="F:triose-phosphate isomerase activity"/>
    <property type="evidence" value="ECO:0007669"/>
    <property type="project" value="UniProtKB-UniRule"/>
</dbReference>
<dbReference type="STRING" id="1672749.BJF92_22475"/>
<comment type="subunit">
    <text evidence="9 10">Homodimer.</text>
</comment>
<dbReference type="SUPFAM" id="SSF51351">
    <property type="entry name" value="Triosephosphate isomerase (TIM)"/>
    <property type="match status" value="1"/>
</dbReference>
<dbReference type="PANTHER" id="PTHR21139">
    <property type="entry name" value="TRIOSEPHOSPHATE ISOMERASE"/>
    <property type="match status" value="1"/>
</dbReference>
<sequence>MTPDVRPLVAGNWKMNGLRAALDEIKQIADGVDGSLSEKVETVLCPPSTLLYVATALAEDSPLQIGAQDCHHHNSGAYTGDISAEMIADLFASHVIVGHSERRKDHAESDALVCAKAEAALNVGLQAIICVGETQAERDDGQTLEVLARQIEGSVPEGARAENTIIAYEPVWAIGTGLTPTTGDIAIAHEFLRARLKERLGDEGARMRILYGGSVKPSNAREIVAIAHVDGVLVGGASLKATDFLAIYGAYEGLLDLEAAA</sequence>
<evidence type="ECO:0000256" key="4">
    <source>
        <dbReference type="ARBA" id="ARBA00007422"/>
    </source>
</evidence>
<dbReference type="EMBL" id="MKIO01000029">
    <property type="protein sequence ID" value="OLP55330.1"/>
    <property type="molecule type" value="Genomic_DNA"/>
</dbReference>
<comment type="catalytic activity">
    <reaction evidence="9 10">
        <text>D-glyceraldehyde 3-phosphate = dihydroxyacetone phosphate</text>
        <dbReference type="Rhea" id="RHEA:18585"/>
        <dbReference type="ChEBI" id="CHEBI:57642"/>
        <dbReference type="ChEBI" id="CHEBI:59776"/>
        <dbReference type="EC" id="5.3.1.1"/>
    </reaction>
</comment>
<feature type="active site" description="Electrophile" evidence="9">
    <location>
        <position position="99"/>
    </location>
</feature>
<evidence type="ECO:0000256" key="7">
    <source>
        <dbReference type="ARBA" id="ARBA00023152"/>
    </source>
</evidence>
<dbReference type="HAMAP" id="MF_00147_B">
    <property type="entry name" value="TIM_B"/>
    <property type="match status" value="1"/>
</dbReference>
<dbReference type="PROSITE" id="PS00171">
    <property type="entry name" value="TIM_1"/>
    <property type="match status" value="1"/>
</dbReference>
<gene>
    <name evidence="9" type="primary">tpiA</name>
    <name evidence="11" type="ORF">BJF92_22475</name>
</gene>
<dbReference type="UniPathway" id="UPA00109">
    <property type="reaction ID" value="UER00189"/>
</dbReference>
<keyword evidence="6 9" id="KW-0963">Cytoplasm</keyword>
<dbReference type="GO" id="GO:0006096">
    <property type="term" value="P:glycolytic process"/>
    <property type="evidence" value="ECO:0007669"/>
    <property type="project" value="UniProtKB-UniRule"/>
</dbReference>
<dbReference type="InterPro" id="IPR035990">
    <property type="entry name" value="TIM_sf"/>
</dbReference>
<evidence type="ECO:0000256" key="9">
    <source>
        <dbReference type="HAMAP-Rule" id="MF_00147"/>
    </source>
</evidence>
<evidence type="ECO:0000256" key="5">
    <source>
        <dbReference type="ARBA" id="ARBA00022432"/>
    </source>
</evidence>
<dbReference type="GO" id="GO:0046166">
    <property type="term" value="P:glyceraldehyde-3-phosphate biosynthetic process"/>
    <property type="evidence" value="ECO:0007669"/>
    <property type="project" value="TreeGrafter"/>
</dbReference>
<feature type="active site" description="Proton acceptor" evidence="9">
    <location>
        <position position="169"/>
    </location>
</feature>
<comment type="pathway">
    <text evidence="2 9 10">Carbohydrate degradation; glycolysis; D-glyceraldehyde 3-phosphate from glycerone phosphate: step 1/1.</text>
</comment>
<dbReference type="RefSeq" id="WP_075634878.1">
    <property type="nucleotide sequence ID" value="NZ_MKIO01000029.1"/>
</dbReference>
<dbReference type="InterPro" id="IPR022896">
    <property type="entry name" value="TrioseP_Isoase_bac/euk"/>
</dbReference>
<dbReference type="UniPathway" id="UPA00138"/>
<keyword evidence="7 9" id="KW-0324">Glycolysis</keyword>
<comment type="subcellular location">
    <subcellularLocation>
        <location evidence="9 10">Cytoplasm</location>
    </subcellularLocation>
</comment>
<comment type="function">
    <text evidence="9">Involved in the gluconeogenesis. Catalyzes stereospecifically the conversion of dihydroxyacetone phosphate (DHAP) to D-glyceraldehyde-3-phosphate (G3P).</text>
</comment>
<feature type="binding site" evidence="9">
    <location>
        <begin position="12"/>
        <end position="14"/>
    </location>
    <ligand>
        <name>substrate</name>
    </ligand>
</feature>
<dbReference type="GO" id="GO:0019563">
    <property type="term" value="P:glycerol catabolic process"/>
    <property type="evidence" value="ECO:0007669"/>
    <property type="project" value="TreeGrafter"/>
</dbReference>
<dbReference type="Pfam" id="PF00121">
    <property type="entry name" value="TIM"/>
    <property type="match status" value="1"/>
</dbReference>
<dbReference type="Proteomes" id="UP000186143">
    <property type="component" value="Unassembled WGS sequence"/>
</dbReference>
<feature type="binding site" evidence="9">
    <location>
        <position position="214"/>
    </location>
    <ligand>
        <name>substrate</name>
    </ligand>
</feature>
<reference evidence="11 12" key="1">
    <citation type="submission" date="2016-09" db="EMBL/GenBank/DDBJ databases">
        <title>Rhizobium sp. nov., a novel species isolated from the rice rhizosphere.</title>
        <authorList>
            <person name="Zhao J."/>
            <person name="Zhang X."/>
        </authorList>
    </citation>
    <scope>NUCLEOTIDE SEQUENCE [LARGE SCALE GENOMIC DNA]</scope>
    <source>
        <strain evidence="11 12">MH17</strain>
    </source>
</reference>
<dbReference type="NCBIfam" id="TIGR00419">
    <property type="entry name" value="tim"/>
    <property type="match status" value="1"/>
</dbReference>